<dbReference type="InterPro" id="IPR055794">
    <property type="entry name" value="DUF7370"/>
</dbReference>
<evidence type="ECO:0008006" key="2">
    <source>
        <dbReference type="Google" id="ProtNLM"/>
    </source>
</evidence>
<name>A0A5W5JMR3_SALET</name>
<dbReference type="EMBL" id="AAHKMO010000005">
    <property type="protein sequence ID" value="EBX1943190.1"/>
    <property type="molecule type" value="Genomic_DNA"/>
</dbReference>
<gene>
    <name evidence="1" type="ORF">DRD48_05805</name>
</gene>
<dbReference type="AlphaFoldDB" id="A0A5W5JMR3"/>
<dbReference type="Pfam" id="PF24085">
    <property type="entry name" value="DUF7370"/>
    <property type="match status" value="1"/>
</dbReference>
<reference evidence="1" key="1">
    <citation type="submission" date="2018-06" db="EMBL/GenBank/DDBJ databases">
        <authorList>
            <person name="Ashton P.M."/>
            <person name="Dallman T."/>
            <person name="Nair S."/>
            <person name="De Pinna E."/>
            <person name="Peters T."/>
            <person name="Grant K."/>
        </authorList>
    </citation>
    <scope>NUCLEOTIDE SEQUENCE</scope>
    <source>
        <strain evidence="1">187601</strain>
    </source>
</reference>
<evidence type="ECO:0000313" key="1">
    <source>
        <dbReference type="EMBL" id="EBX1943190.1"/>
    </source>
</evidence>
<accession>A0A5W5JMR3</accession>
<organism evidence="1">
    <name type="scientific">Salmonella enterica subsp. enterica serovar Saintpaul</name>
    <dbReference type="NCBI Taxonomy" id="90105"/>
    <lineage>
        <taxon>Bacteria</taxon>
        <taxon>Pseudomonadati</taxon>
        <taxon>Pseudomonadota</taxon>
        <taxon>Gammaproteobacteria</taxon>
        <taxon>Enterobacterales</taxon>
        <taxon>Enterobacteriaceae</taxon>
        <taxon>Salmonella</taxon>
    </lineage>
</organism>
<protein>
    <recommendedName>
        <fullName evidence="2">Gp11</fullName>
    </recommendedName>
</protein>
<sequence length="126" mass="13032">MATPLTPEEIKGFLAELGYAIPDALLTPILCVVNKIIPCLDGAGYDDCTAKLILIYAAALMATSSGARRIKSQGAPSGASRSFDYDADSITWLRDSLAKLDTSGCTGELPISAGNSVGLFMVVGGC</sequence>
<proteinExistence type="predicted"/>
<comment type="caution">
    <text evidence="1">The sequence shown here is derived from an EMBL/GenBank/DDBJ whole genome shotgun (WGS) entry which is preliminary data.</text>
</comment>